<dbReference type="Proteomes" id="UP001165063">
    <property type="component" value="Unassembled WGS sequence"/>
</dbReference>
<comment type="caution">
    <text evidence="1">The sequence shown here is derived from an EMBL/GenBank/DDBJ whole genome shotgun (WGS) entry which is preliminary data.</text>
</comment>
<evidence type="ECO:0000313" key="1">
    <source>
        <dbReference type="EMBL" id="GMG41674.1"/>
    </source>
</evidence>
<dbReference type="EMBL" id="BSXU01004208">
    <property type="protein sequence ID" value="GMG41674.1"/>
    <property type="molecule type" value="Genomic_DNA"/>
</dbReference>
<sequence>MRLDSVTLFKETSHNTIFKMSIPFKEENFTIEIENMEEIVIENLNVKLTIPKDYLSNAKKGLKIELDMSNAYNLKLLSSIKDKNLKLVFGKLINNINNNFTHLGLEVAKINVAIQKQESESESEIGSGSGSVPTNEDASNYWSITSQLNFFVENFEKFLSPVGDFGKWLELNTMLNKSFQ</sequence>
<proteinExistence type="predicted"/>
<dbReference type="AlphaFoldDB" id="A0A9W6Z4F3"/>
<gene>
    <name evidence="1" type="ORF">Amon01_000654000</name>
</gene>
<dbReference type="OrthoDB" id="10253329at2759"/>
<evidence type="ECO:0000313" key="2">
    <source>
        <dbReference type="Proteomes" id="UP001165063"/>
    </source>
</evidence>
<name>A0A9W6Z4F3_AMBMO</name>
<protein>
    <submittedName>
        <fullName evidence="1">Unnamed protein product</fullName>
    </submittedName>
</protein>
<organism evidence="1 2">
    <name type="scientific">Ambrosiozyma monospora</name>
    <name type="common">Yeast</name>
    <name type="synonym">Endomycopsis monosporus</name>
    <dbReference type="NCBI Taxonomy" id="43982"/>
    <lineage>
        <taxon>Eukaryota</taxon>
        <taxon>Fungi</taxon>
        <taxon>Dikarya</taxon>
        <taxon>Ascomycota</taxon>
        <taxon>Saccharomycotina</taxon>
        <taxon>Pichiomycetes</taxon>
        <taxon>Pichiales</taxon>
        <taxon>Pichiaceae</taxon>
        <taxon>Ambrosiozyma</taxon>
    </lineage>
</organism>
<accession>A0A9W6Z4F3</accession>
<keyword evidence="2" id="KW-1185">Reference proteome</keyword>
<reference evidence="1" key="1">
    <citation type="submission" date="2023-04" db="EMBL/GenBank/DDBJ databases">
        <title>Ambrosiozyma monospora NBRC 1965.</title>
        <authorList>
            <person name="Ichikawa N."/>
            <person name="Sato H."/>
            <person name="Tonouchi N."/>
        </authorList>
    </citation>
    <scope>NUCLEOTIDE SEQUENCE</scope>
    <source>
        <strain evidence="1">NBRC 1965</strain>
    </source>
</reference>